<dbReference type="Proteomes" id="UP000039865">
    <property type="component" value="Unassembled WGS sequence"/>
</dbReference>
<dbReference type="AlphaFoldDB" id="A0A078A0Q6"/>
<name>A0A078A0Q6_STYLE</name>
<dbReference type="InParanoid" id="A0A078A0Q6"/>
<gene>
    <name evidence="1" type="primary">Contig10709.g11461</name>
    <name evidence="1" type="ORF">STYLEM_4713</name>
</gene>
<organism evidence="1 2">
    <name type="scientific">Stylonychia lemnae</name>
    <name type="common">Ciliate</name>
    <dbReference type="NCBI Taxonomy" id="5949"/>
    <lineage>
        <taxon>Eukaryota</taxon>
        <taxon>Sar</taxon>
        <taxon>Alveolata</taxon>
        <taxon>Ciliophora</taxon>
        <taxon>Intramacronucleata</taxon>
        <taxon>Spirotrichea</taxon>
        <taxon>Stichotrichia</taxon>
        <taxon>Sporadotrichida</taxon>
        <taxon>Oxytrichidae</taxon>
        <taxon>Stylonychinae</taxon>
        <taxon>Stylonychia</taxon>
    </lineage>
</organism>
<keyword evidence="2" id="KW-1185">Reference proteome</keyword>
<evidence type="ECO:0000313" key="2">
    <source>
        <dbReference type="Proteomes" id="UP000039865"/>
    </source>
</evidence>
<reference evidence="1 2" key="1">
    <citation type="submission" date="2014-06" db="EMBL/GenBank/DDBJ databases">
        <authorList>
            <person name="Swart Estienne"/>
        </authorList>
    </citation>
    <scope>NUCLEOTIDE SEQUENCE [LARGE SCALE GENOMIC DNA]</scope>
    <source>
        <strain evidence="1 2">130c</strain>
    </source>
</reference>
<accession>A0A078A0Q6</accession>
<dbReference type="EMBL" id="CCKQ01004559">
    <property type="protein sequence ID" value="CDW75720.1"/>
    <property type="molecule type" value="Genomic_DNA"/>
</dbReference>
<evidence type="ECO:0000313" key="1">
    <source>
        <dbReference type="EMBL" id="CDW75720.1"/>
    </source>
</evidence>
<proteinExistence type="predicted"/>
<sequence>MGCQSSKVIQVCLPIIFDEVDDTDSRYSSTDSLSDRKLPINLNSYTEEDDEVMYITTINNKVQVLKRKQVGPIQNRGQGQRVLKTFHSGTNSLNFRKKISFVQPQDLDLEFTKAETPIGFPQIQIIQSSNDDDENTSIKQNQEDIYLEISPRTFFSTTDSNNSFTEDLFDETEIDKIIKEEMILMKVKTQRF</sequence>
<protein>
    <submittedName>
        <fullName evidence="1">Uncharacterized protein</fullName>
    </submittedName>
</protein>